<keyword evidence="4" id="KW-1185">Reference proteome</keyword>
<keyword evidence="1" id="KW-1133">Transmembrane helix</keyword>
<sequence length="401" mass="46870">MTSTLRSTPTETNLPSLKKERIAIIDILRGFAVMVIMLLHNIEHFNFYFFPDKASQANWLNQLDQHLWDGMFFLFAGKTYSIFALLFGFTFYLMNHKQQQLGKDFGPRYLWRLLLLSGFACFNALFFPGEVLMLYAVTGISLYFVRNKSAKFILFTALVFLMQPVEWLLYLRSAFDSDFSLPAKLYAQYWQPVMDALHTDSFWTTISSNITNGQKFSMLWAIENGRFTQTIGLFMLGLYFGKSSLFKHSPSNIARWKRIFMGVAICCIPLYFAKNHFQQAELLAIKRTLGIVFDMWFKFSFTLIWVSIFMLLAENTTFKRITKPLTAYGRMSLTNYITQSIFGGVVYFGYGLYLAKYCGTSLSLLIGIAMLIVQITFCNWWLKHHRQGPFEQLWHRWTWIK</sequence>
<evidence type="ECO:0000313" key="4">
    <source>
        <dbReference type="Proteomes" id="UP001354989"/>
    </source>
</evidence>
<name>A0ABM7VD85_9BACT</name>
<dbReference type="PANTHER" id="PTHR30590">
    <property type="entry name" value="INNER MEMBRANE PROTEIN"/>
    <property type="match status" value="1"/>
</dbReference>
<proteinExistence type="predicted"/>
<dbReference type="PANTHER" id="PTHR30590:SF2">
    <property type="entry name" value="INNER MEMBRANE PROTEIN"/>
    <property type="match status" value="1"/>
</dbReference>
<keyword evidence="1" id="KW-0472">Membrane</keyword>
<keyword evidence="1" id="KW-0812">Transmembrane</keyword>
<feature type="transmembrane region" description="Helical" evidence="1">
    <location>
        <begin position="333"/>
        <end position="355"/>
    </location>
</feature>
<dbReference type="RefSeq" id="WP_338397930.1">
    <property type="nucleotide sequence ID" value="NZ_AP025292.1"/>
</dbReference>
<feature type="transmembrane region" description="Helical" evidence="1">
    <location>
        <begin position="27"/>
        <end position="50"/>
    </location>
</feature>
<reference evidence="3 4" key="1">
    <citation type="submission" date="2021-12" db="EMBL/GenBank/DDBJ databases">
        <title>Genome sequencing of bacteria with rrn-lacking chromosome and rrn-plasmid.</title>
        <authorList>
            <person name="Anda M."/>
            <person name="Iwasaki W."/>
        </authorList>
    </citation>
    <scope>NUCLEOTIDE SEQUENCE [LARGE SCALE GENOMIC DNA]</scope>
    <source>
        <strain evidence="3 4">NBRC 101262</strain>
    </source>
</reference>
<feature type="domain" description="DUF418" evidence="2">
    <location>
        <begin position="241"/>
        <end position="401"/>
    </location>
</feature>
<dbReference type="Proteomes" id="UP001354989">
    <property type="component" value="Chromosome"/>
</dbReference>
<feature type="transmembrane region" description="Helical" evidence="1">
    <location>
        <begin position="70"/>
        <end position="93"/>
    </location>
</feature>
<feature type="transmembrane region" description="Helical" evidence="1">
    <location>
        <begin position="361"/>
        <end position="382"/>
    </location>
</feature>
<evidence type="ECO:0000259" key="2">
    <source>
        <dbReference type="Pfam" id="PF04235"/>
    </source>
</evidence>
<gene>
    <name evidence="3" type="ORF">PEPS_11520</name>
</gene>
<dbReference type="EMBL" id="AP025292">
    <property type="protein sequence ID" value="BDC98871.1"/>
    <property type="molecule type" value="Genomic_DNA"/>
</dbReference>
<feature type="transmembrane region" description="Helical" evidence="1">
    <location>
        <begin position="256"/>
        <end position="273"/>
    </location>
</feature>
<evidence type="ECO:0000256" key="1">
    <source>
        <dbReference type="SAM" id="Phobius"/>
    </source>
</evidence>
<dbReference type="InterPro" id="IPR052529">
    <property type="entry name" value="Bact_Transport_Assoc"/>
</dbReference>
<feature type="transmembrane region" description="Helical" evidence="1">
    <location>
        <begin position="293"/>
        <end position="312"/>
    </location>
</feature>
<organism evidence="3 4">
    <name type="scientific">Persicobacter psychrovividus</name>
    <dbReference type="NCBI Taxonomy" id="387638"/>
    <lineage>
        <taxon>Bacteria</taxon>
        <taxon>Pseudomonadati</taxon>
        <taxon>Bacteroidota</taxon>
        <taxon>Cytophagia</taxon>
        <taxon>Cytophagales</taxon>
        <taxon>Persicobacteraceae</taxon>
        <taxon>Persicobacter</taxon>
    </lineage>
</organism>
<accession>A0ABM7VD85</accession>
<dbReference type="InterPro" id="IPR007349">
    <property type="entry name" value="DUF418"/>
</dbReference>
<dbReference type="Pfam" id="PF04235">
    <property type="entry name" value="DUF418"/>
    <property type="match status" value="1"/>
</dbReference>
<evidence type="ECO:0000313" key="3">
    <source>
        <dbReference type="EMBL" id="BDC98871.1"/>
    </source>
</evidence>
<protein>
    <submittedName>
        <fullName evidence="3">Membrane protein</fullName>
    </submittedName>
</protein>
<feature type="transmembrane region" description="Helical" evidence="1">
    <location>
        <begin position="113"/>
        <end position="146"/>
    </location>
</feature>
<feature type="transmembrane region" description="Helical" evidence="1">
    <location>
        <begin position="152"/>
        <end position="171"/>
    </location>
</feature>